<sequence>MTDAFEAARKADEAARAKADVPKEAKEKSTKPNVSSERQGQVAQHEIRSQLQALAESKLRAVENEDFELAEKLKHQEQELQQLCPTKSWASLVVDRIPPPAAQRGSRGENTVFRRGVGMVPKAGPAPRGAPAAPPPVSGSAGGCAGGCAAAMSATRQAAGKLVFVLTAPGELTPESFKATTTHVARRDALARIATAALWRGRGLPWDDIHEIVFIFEDYRALHMSPRFVASCPVPSEYHMIMVLQRALEGTQMPGLHISAPDRERFLGGHIDDMVAQYAHSGPTSVVLLHEAYPQSLGLYDDNLRSDTAGESSKRTLLFFLGAVKDMTPEESRAVVKACRAREVPCVEANLGQHAEFTSKIIDVLHGHHLYRRLAPAVAFRARRAAASAGAGAGGAGGVVPPQGTFWVFVPMSGSPREMVADDKKKDGQYEIPRCCISQLWCSKSEHRCHALSFVYPGGEVLTVNPSLVTCLKLQHRAAPTERNLVSALRVASGDWRADPNLTVDEGCVVLGDAGNVMAKRGEALHPQRTALLDLEVGSEGPVPRLDPYTGSSGKGLQNVVVLLHQSGARDFPRNFRSQLLKGLFPKGTSKTWTQLAMPRLSIHASISLLGHFWDTRALTRALEKIPGVSRAQSQEPAANEAAPIKILQRKAEISDRTEETEGWLRQGRRGKQEVEEKNELPLEILQRQEPGPAPDLPVQPVQPTPEESASSAAKASKPEEERSPTSPIWERLQAQRDQGTPRTPVAWEELLSSDEELVEKGLESAYVAGEVLLVISGMWRYVEISNLMISLERFEVINAWRCSSDGGKLDENCGMYGLRLINNFYADFAGTRSDFVVVGHPEYNLGKVRSDYGYKEGWDTTGIPSIPGRSLPGDRIQKMGTGRYLKALAKPEPKPKYKERVLAKSRSEPQLAARKVGDEPGGDIDTFFQELMSIDKLPPCTPNRLTAGWANDLRSQAVMKHYSSVQEELESLRGRVQRSPDAVKVELEVDDAWRAGTLNEKASLSDLRAAKPPLRPNSPHESSMMPTRL</sequence>
<dbReference type="EMBL" id="CAXAMN010000547">
    <property type="protein sequence ID" value="CAK8989325.1"/>
    <property type="molecule type" value="Genomic_DNA"/>
</dbReference>
<keyword evidence="3" id="KW-1185">Reference proteome</keyword>
<feature type="region of interest" description="Disordered" evidence="1">
    <location>
        <begin position="120"/>
        <end position="141"/>
    </location>
</feature>
<evidence type="ECO:0000256" key="1">
    <source>
        <dbReference type="SAM" id="MobiDB-lite"/>
    </source>
</evidence>
<feature type="region of interest" description="Disordered" evidence="1">
    <location>
        <begin position="999"/>
        <end position="1030"/>
    </location>
</feature>
<reference evidence="2 3" key="1">
    <citation type="submission" date="2024-02" db="EMBL/GenBank/DDBJ databases">
        <authorList>
            <person name="Chen Y."/>
            <person name="Shah S."/>
            <person name="Dougan E. K."/>
            <person name="Thang M."/>
            <person name="Chan C."/>
        </authorList>
    </citation>
    <scope>NUCLEOTIDE SEQUENCE [LARGE SCALE GENOMIC DNA]</scope>
</reference>
<dbReference type="Proteomes" id="UP001642484">
    <property type="component" value="Unassembled WGS sequence"/>
</dbReference>
<feature type="compositionally biased region" description="Pro residues" evidence="1">
    <location>
        <begin position="692"/>
        <end position="704"/>
    </location>
</feature>
<evidence type="ECO:0008006" key="4">
    <source>
        <dbReference type="Google" id="ProtNLM"/>
    </source>
</evidence>
<feature type="compositionally biased region" description="Basic and acidic residues" evidence="1">
    <location>
        <begin position="1"/>
        <end position="30"/>
    </location>
</feature>
<name>A0ABP0HGU5_9DINO</name>
<feature type="compositionally biased region" description="Polar residues" evidence="1">
    <location>
        <begin position="31"/>
        <end position="42"/>
    </location>
</feature>
<proteinExistence type="predicted"/>
<evidence type="ECO:0000313" key="3">
    <source>
        <dbReference type="Proteomes" id="UP001642484"/>
    </source>
</evidence>
<feature type="region of interest" description="Disordered" evidence="1">
    <location>
        <begin position="628"/>
        <end position="743"/>
    </location>
</feature>
<organism evidence="2 3">
    <name type="scientific">Durusdinium trenchii</name>
    <dbReference type="NCBI Taxonomy" id="1381693"/>
    <lineage>
        <taxon>Eukaryota</taxon>
        <taxon>Sar</taxon>
        <taxon>Alveolata</taxon>
        <taxon>Dinophyceae</taxon>
        <taxon>Suessiales</taxon>
        <taxon>Symbiodiniaceae</taxon>
        <taxon>Durusdinium</taxon>
    </lineage>
</organism>
<comment type="caution">
    <text evidence="2">The sequence shown here is derived from an EMBL/GenBank/DDBJ whole genome shotgun (WGS) entry which is preliminary data.</text>
</comment>
<evidence type="ECO:0000313" key="2">
    <source>
        <dbReference type="EMBL" id="CAK8989325.1"/>
    </source>
</evidence>
<feature type="compositionally biased region" description="Polar residues" evidence="1">
    <location>
        <begin position="1020"/>
        <end position="1030"/>
    </location>
</feature>
<feature type="compositionally biased region" description="Basic and acidic residues" evidence="1">
    <location>
        <begin position="650"/>
        <end position="660"/>
    </location>
</feature>
<feature type="region of interest" description="Disordered" evidence="1">
    <location>
        <begin position="1"/>
        <end position="47"/>
    </location>
</feature>
<feature type="compositionally biased region" description="Basic and acidic residues" evidence="1">
    <location>
        <begin position="671"/>
        <end position="681"/>
    </location>
</feature>
<feature type="compositionally biased region" description="Low complexity" evidence="1">
    <location>
        <begin position="120"/>
        <end position="131"/>
    </location>
</feature>
<gene>
    <name evidence="2" type="ORF">CCMP2556_LOCUS1618</name>
</gene>
<feature type="compositionally biased region" description="Low complexity" evidence="1">
    <location>
        <begin position="706"/>
        <end position="716"/>
    </location>
</feature>
<accession>A0ABP0HGU5</accession>
<protein>
    <recommendedName>
        <fullName evidence="4">UVR domain-containing protein</fullName>
    </recommendedName>
</protein>